<dbReference type="OrthoDB" id="59470at2759"/>
<protein>
    <recommendedName>
        <fullName evidence="6">Sulfhydryl oxidase</fullName>
        <ecNumber evidence="6">1.8.3.2</ecNumber>
    </recommendedName>
</protein>
<dbReference type="FunFam" id="1.20.120.310:FF:000002">
    <property type="entry name" value="Sulfhydryl oxidase"/>
    <property type="match status" value="1"/>
</dbReference>
<dbReference type="GO" id="GO:0016971">
    <property type="term" value="F:flavin-dependent sulfhydryl oxidase activity"/>
    <property type="evidence" value="ECO:0007669"/>
    <property type="project" value="InterPro"/>
</dbReference>
<proteinExistence type="predicted"/>
<keyword evidence="3 6" id="KW-0274">FAD</keyword>
<evidence type="ECO:0000259" key="9">
    <source>
        <dbReference type="PROSITE" id="PS51324"/>
    </source>
</evidence>
<comment type="catalytic activity">
    <reaction evidence="6">
        <text>2 R'C(R)SH + O2 = R'C(R)S-S(R)CR' + H2O2</text>
        <dbReference type="Rhea" id="RHEA:17357"/>
        <dbReference type="ChEBI" id="CHEBI:15379"/>
        <dbReference type="ChEBI" id="CHEBI:16240"/>
        <dbReference type="ChEBI" id="CHEBI:16520"/>
        <dbReference type="ChEBI" id="CHEBI:17412"/>
        <dbReference type="EC" id="1.8.3.2"/>
    </reaction>
</comment>
<feature type="compositionally biased region" description="Basic and acidic residues" evidence="7">
    <location>
        <begin position="208"/>
        <end position="218"/>
    </location>
</feature>
<feature type="compositionally biased region" description="Polar residues" evidence="7">
    <location>
        <begin position="194"/>
        <end position="207"/>
    </location>
</feature>
<feature type="chain" id="PRO_5024884794" description="Sulfhydryl oxidase" evidence="8">
    <location>
        <begin position="26"/>
        <end position="218"/>
    </location>
</feature>
<dbReference type="GO" id="GO:0005739">
    <property type="term" value="C:mitochondrion"/>
    <property type="evidence" value="ECO:0007669"/>
    <property type="project" value="TreeGrafter"/>
</dbReference>
<evidence type="ECO:0000256" key="3">
    <source>
        <dbReference type="ARBA" id="ARBA00022827"/>
    </source>
</evidence>
<evidence type="ECO:0000256" key="1">
    <source>
        <dbReference type="ARBA" id="ARBA00001974"/>
    </source>
</evidence>
<dbReference type="VEuPathDB" id="FungiDB:TRICI_003654"/>
<keyword evidence="8" id="KW-0732">Signal</keyword>
<sequence>MARRPSFTLVALAVALTVFFVFVLSPSVRESAPAVRLSNVVSSQQKQPTATTKSDVTVDDLKSQPFVAQHDVISGAPIMAKMGNETIRAELGRAAWKVFHTILAQYPEHPTDHDRQTLTSYIHLFSRVYPCRECAEHFQVLLKRYPPQVSSREHASQWGCHVHNQVNKRLGKEIFDCNEISDKYNCGCGDEETPSPSSTPLKNNQLHIDQKDDLTKGG</sequence>
<dbReference type="EC" id="1.8.3.2" evidence="6"/>
<dbReference type="Proteomes" id="UP000761534">
    <property type="component" value="Unassembled WGS sequence"/>
</dbReference>
<feature type="signal peptide" evidence="8">
    <location>
        <begin position="1"/>
        <end position="25"/>
    </location>
</feature>
<dbReference type="SUPFAM" id="SSF69000">
    <property type="entry name" value="FAD-dependent thiol oxidase"/>
    <property type="match status" value="1"/>
</dbReference>
<feature type="domain" description="ERV/ALR sulfhydryl oxidase" evidence="9">
    <location>
        <begin position="84"/>
        <end position="184"/>
    </location>
</feature>
<keyword evidence="4 6" id="KW-0560">Oxidoreductase</keyword>
<dbReference type="Gene3D" id="1.20.120.310">
    <property type="entry name" value="ERV/ALR sulfhydryl oxidase domain"/>
    <property type="match status" value="1"/>
</dbReference>
<evidence type="ECO:0000313" key="11">
    <source>
        <dbReference type="Proteomes" id="UP000761534"/>
    </source>
</evidence>
<evidence type="ECO:0000256" key="6">
    <source>
        <dbReference type="RuleBase" id="RU371123"/>
    </source>
</evidence>
<evidence type="ECO:0000256" key="5">
    <source>
        <dbReference type="ARBA" id="ARBA00023157"/>
    </source>
</evidence>
<evidence type="ECO:0000313" key="10">
    <source>
        <dbReference type="EMBL" id="KAA8911968.1"/>
    </source>
</evidence>
<dbReference type="EMBL" id="SWFS01000267">
    <property type="protein sequence ID" value="KAA8911968.1"/>
    <property type="molecule type" value="Genomic_DNA"/>
</dbReference>
<name>A0A642V4J4_9ASCO</name>
<dbReference type="InterPro" id="IPR036774">
    <property type="entry name" value="ERV/ALR_sulphydryl_oxid_sf"/>
</dbReference>
<keyword evidence="2 6" id="KW-0285">Flavoprotein</keyword>
<dbReference type="InterPro" id="IPR017905">
    <property type="entry name" value="ERV/ALR_sulphydryl_oxidase"/>
</dbReference>
<comment type="caution">
    <text evidence="10">The sequence shown here is derived from an EMBL/GenBank/DDBJ whole genome shotgun (WGS) entry which is preliminary data.</text>
</comment>
<evidence type="ECO:0000256" key="8">
    <source>
        <dbReference type="SAM" id="SignalP"/>
    </source>
</evidence>
<keyword evidence="11" id="KW-1185">Reference proteome</keyword>
<dbReference type="PANTHER" id="PTHR12645:SF1">
    <property type="entry name" value="FAD-LINKED SULFHYDRYL OXIDASE ERV2"/>
    <property type="match status" value="1"/>
</dbReference>
<evidence type="ECO:0000256" key="4">
    <source>
        <dbReference type="ARBA" id="ARBA00023002"/>
    </source>
</evidence>
<dbReference type="Pfam" id="PF04777">
    <property type="entry name" value="Evr1_Alr"/>
    <property type="match status" value="1"/>
</dbReference>
<reference evidence="10" key="1">
    <citation type="journal article" date="2019" name="G3 (Bethesda)">
        <title>Genome Assemblies of Two Rare Opportunistic Yeast Pathogens: Diutina rugosa (syn. Candida rugosa) and Trichomonascus ciferrii (syn. Candida ciferrii).</title>
        <authorList>
            <person name="Mixao V."/>
            <person name="Saus E."/>
            <person name="Hansen A.P."/>
            <person name="Lass-Florl C."/>
            <person name="Gabaldon T."/>
        </authorList>
    </citation>
    <scope>NUCLEOTIDE SEQUENCE</scope>
    <source>
        <strain evidence="10">CBS 4856</strain>
    </source>
</reference>
<organism evidence="10 11">
    <name type="scientific">Trichomonascus ciferrii</name>
    <dbReference type="NCBI Taxonomy" id="44093"/>
    <lineage>
        <taxon>Eukaryota</taxon>
        <taxon>Fungi</taxon>
        <taxon>Dikarya</taxon>
        <taxon>Ascomycota</taxon>
        <taxon>Saccharomycotina</taxon>
        <taxon>Dipodascomycetes</taxon>
        <taxon>Dipodascales</taxon>
        <taxon>Trichomonascaceae</taxon>
        <taxon>Trichomonascus</taxon>
        <taxon>Trichomonascus ciferrii complex</taxon>
    </lineage>
</organism>
<evidence type="ECO:0000256" key="7">
    <source>
        <dbReference type="SAM" id="MobiDB-lite"/>
    </source>
</evidence>
<keyword evidence="5" id="KW-1015">Disulfide bond</keyword>
<accession>A0A642V4J4</accession>
<comment type="cofactor">
    <cofactor evidence="1 6">
        <name>FAD</name>
        <dbReference type="ChEBI" id="CHEBI:57692"/>
    </cofactor>
</comment>
<dbReference type="AlphaFoldDB" id="A0A642V4J4"/>
<evidence type="ECO:0000256" key="2">
    <source>
        <dbReference type="ARBA" id="ARBA00022630"/>
    </source>
</evidence>
<dbReference type="PROSITE" id="PS51324">
    <property type="entry name" value="ERV_ALR"/>
    <property type="match status" value="1"/>
</dbReference>
<dbReference type="InterPro" id="IPR039799">
    <property type="entry name" value="ALR/ERV"/>
</dbReference>
<dbReference type="PANTHER" id="PTHR12645">
    <property type="entry name" value="ALR/ERV"/>
    <property type="match status" value="1"/>
</dbReference>
<gene>
    <name evidence="10" type="ORF">TRICI_003654</name>
</gene>
<dbReference type="GO" id="GO:0050660">
    <property type="term" value="F:flavin adenine dinucleotide binding"/>
    <property type="evidence" value="ECO:0007669"/>
    <property type="project" value="TreeGrafter"/>
</dbReference>
<feature type="region of interest" description="Disordered" evidence="7">
    <location>
        <begin position="189"/>
        <end position="218"/>
    </location>
</feature>